<protein>
    <submittedName>
        <fullName evidence="2">Uncharacterized protein</fullName>
    </submittedName>
</protein>
<keyword evidence="1" id="KW-0472">Membrane</keyword>
<evidence type="ECO:0000313" key="2">
    <source>
        <dbReference type="EMBL" id="MDG9700633.1"/>
    </source>
</evidence>
<dbReference type="AlphaFoldDB" id="A0AAW6RJX2"/>
<comment type="caution">
    <text evidence="2">The sequence shown here is derived from an EMBL/GenBank/DDBJ whole genome shotgun (WGS) entry which is preliminary data.</text>
</comment>
<evidence type="ECO:0000313" key="3">
    <source>
        <dbReference type="Proteomes" id="UP001237156"/>
    </source>
</evidence>
<feature type="non-terminal residue" evidence="2">
    <location>
        <position position="1"/>
    </location>
</feature>
<dbReference type="EMBL" id="JARVII010000084">
    <property type="protein sequence ID" value="MDG9700633.1"/>
    <property type="molecule type" value="Genomic_DNA"/>
</dbReference>
<keyword evidence="1" id="KW-1133">Transmembrane helix</keyword>
<accession>A0AAW6RJX2</accession>
<gene>
    <name evidence="2" type="ORF">QB898_13155</name>
</gene>
<reference evidence="2 3" key="1">
    <citation type="submission" date="2023-04" db="EMBL/GenBank/DDBJ databases">
        <title>Ottowia paracancer sp. nov., isolated from human stomach.</title>
        <authorList>
            <person name="Song Y."/>
        </authorList>
    </citation>
    <scope>NUCLEOTIDE SEQUENCE [LARGE SCALE GENOMIC DNA]</scope>
    <source>
        <strain evidence="2 3">10c7w1</strain>
    </source>
</reference>
<evidence type="ECO:0000256" key="1">
    <source>
        <dbReference type="SAM" id="Phobius"/>
    </source>
</evidence>
<keyword evidence="1" id="KW-0812">Transmembrane</keyword>
<feature type="transmembrane region" description="Helical" evidence="1">
    <location>
        <begin position="24"/>
        <end position="47"/>
    </location>
</feature>
<organism evidence="2 3">
    <name type="scientific">Ottowia cancrivicina</name>
    <dbReference type="NCBI Taxonomy" id="3040346"/>
    <lineage>
        <taxon>Bacteria</taxon>
        <taxon>Pseudomonadati</taxon>
        <taxon>Pseudomonadota</taxon>
        <taxon>Betaproteobacteria</taxon>
        <taxon>Burkholderiales</taxon>
        <taxon>Comamonadaceae</taxon>
        <taxon>Ottowia</taxon>
    </lineage>
</organism>
<dbReference type="Proteomes" id="UP001237156">
    <property type="component" value="Unassembled WGS sequence"/>
</dbReference>
<keyword evidence="3" id="KW-1185">Reference proteome</keyword>
<sequence>VIAAFISNRLIKIFGWSLSPNKFFLLHAGVFAGILCILFFDHIVGVIQFKYLCRSKMAIELASNWKEVKRAKLGPYENLRLGHHGYMIPVSCAKMKYQDADTGKTFLSFVYCDREAGVLFRKLAWDSSSIGDSCFPKNSSNIAHMVNLNVLLKKGERNE</sequence>
<name>A0AAW6RJX2_9BURK</name>
<proteinExistence type="predicted"/>
<dbReference type="RefSeq" id="WP_279525310.1">
    <property type="nucleotide sequence ID" value="NZ_JARVII010000084.1"/>
</dbReference>